<comment type="caution">
    <text evidence="6">The sequence shown here is derived from an EMBL/GenBank/DDBJ whole genome shotgun (WGS) entry which is preliminary data.</text>
</comment>
<proteinExistence type="inferred from homology"/>
<dbReference type="PANTHER" id="PTHR43531:SF11">
    <property type="entry name" value="METHYL-ACCEPTING CHEMOTAXIS PROTEIN 3"/>
    <property type="match status" value="1"/>
</dbReference>
<feature type="domain" description="Methyl-accepting transducer" evidence="5">
    <location>
        <begin position="298"/>
        <end position="534"/>
    </location>
</feature>
<keyword evidence="4" id="KW-0472">Membrane</keyword>
<keyword evidence="1" id="KW-0145">Chemotaxis</keyword>
<dbReference type="Pfam" id="PF00015">
    <property type="entry name" value="MCPsignal"/>
    <property type="match status" value="1"/>
</dbReference>
<dbReference type="Gene3D" id="1.10.287.950">
    <property type="entry name" value="Methyl-accepting chemotaxis protein"/>
    <property type="match status" value="1"/>
</dbReference>
<comment type="similarity">
    <text evidence="2">Belongs to the methyl-accepting chemotaxis (MCP) protein family.</text>
</comment>
<dbReference type="SUPFAM" id="SSF58104">
    <property type="entry name" value="Methyl-accepting chemotaxis protein (MCP) signaling domain"/>
    <property type="match status" value="1"/>
</dbReference>
<gene>
    <name evidence="6" type="ORF">LEP1GSC058_0128</name>
</gene>
<dbReference type="InterPro" id="IPR004089">
    <property type="entry name" value="MCPsignal_dom"/>
</dbReference>
<keyword evidence="7" id="KW-1185">Reference proteome</keyword>
<dbReference type="InterPro" id="IPR051310">
    <property type="entry name" value="MCP_chemotaxis"/>
</dbReference>
<organism evidence="6 7">
    <name type="scientific">Leptospira fainei serovar Hurstbridge str. BUT 6</name>
    <dbReference type="NCBI Taxonomy" id="1193011"/>
    <lineage>
        <taxon>Bacteria</taxon>
        <taxon>Pseudomonadati</taxon>
        <taxon>Spirochaetota</taxon>
        <taxon>Spirochaetia</taxon>
        <taxon>Leptospirales</taxon>
        <taxon>Leptospiraceae</taxon>
        <taxon>Leptospira</taxon>
    </lineage>
</organism>
<feature type="transmembrane region" description="Helical" evidence="4">
    <location>
        <begin position="13"/>
        <end position="33"/>
    </location>
</feature>
<accession>S3UXH9</accession>
<evidence type="ECO:0000313" key="6">
    <source>
        <dbReference type="EMBL" id="EPG75081.1"/>
    </source>
</evidence>
<dbReference type="Proteomes" id="UP000014540">
    <property type="component" value="Unassembled WGS sequence"/>
</dbReference>
<sequence>MTWYSHLGLKIKLTLLFSSLLLPIIVILTLSLINSSSRIRDIETIHNDRLVPLKQLKTISDHYAISIVDCVHKVRSGAVSYRKGVDNLDLAKKEIAEVWAAYLATSLVPEETTIINELKPLFLEANQATDEARIIFVSENKQALDEFADRKLYPKIDPVTEKIDKLIRVQLEITERIYAEAEREYEYSLAVFLTISIGTIAYILISSITFSIRLVRGLTLITTSIKNADFSQPIVVEDDERNKDELHLLLIAFREFQEKVKTMLSTIFSFSESILISSEELSKASNYLSENAQSESASVEEISASVEEISAGMEQVTKNAEEQYSSISSFAGEMRELDSLINRVGDAVRESLSRISEMYSKVEAGRNTMGNLSTSMGKIESSSVEMRSITAIIKEISEKVNLLALNAAIEAARAGDHGRGFAVVASEITRLAEQTDDSTKTIEELIRTSNEEIESGKGFVENSAKVYVGIMEGLKFVKESSDNIVGIMKSQQEKKETIRDGVNQVDSKSAEIRISVKEQKVAIIETANAVSNISITIQSSAANSEEIAGNASSLLNIAKNLRETMSFLKA</sequence>
<evidence type="ECO:0000256" key="3">
    <source>
        <dbReference type="PROSITE-ProRule" id="PRU00284"/>
    </source>
</evidence>
<dbReference type="SMART" id="SM00283">
    <property type="entry name" value="MA"/>
    <property type="match status" value="1"/>
</dbReference>
<dbReference type="EMBL" id="AKWZ02000004">
    <property type="protein sequence ID" value="EPG75081.1"/>
    <property type="molecule type" value="Genomic_DNA"/>
</dbReference>
<dbReference type="STRING" id="1193011.LEP1GSC058_0128"/>
<protein>
    <submittedName>
        <fullName evidence="6">Signal transduction four helix bundle sensory module</fullName>
    </submittedName>
</protein>
<evidence type="ECO:0000259" key="5">
    <source>
        <dbReference type="PROSITE" id="PS50111"/>
    </source>
</evidence>
<dbReference type="AlphaFoldDB" id="S3UXH9"/>
<dbReference type="PRINTS" id="PR00260">
    <property type="entry name" value="CHEMTRNSDUCR"/>
</dbReference>
<evidence type="ECO:0000256" key="4">
    <source>
        <dbReference type="SAM" id="Phobius"/>
    </source>
</evidence>
<dbReference type="RefSeq" id="WP_016548791.1">
    <property type="nucleotide sequence ID" value="NZ_AKWZ02000004.1"/>
</dbReference>
<dbReference type="Pfam" id="PF12729">
    <property type="entry name" value="4HB_MCP_1"/>
    <property type="match status" value="1"/>
</dbReference>
<feature type="transmembrane region" description="Helical" evidence="4">
    <location>
        <begin position="185"/>
        <end position="205"/>
    </location>
</feature>
<dbReference type="GO" id="GO:0004888">
    <property type="term" value="F:transmembrane signaling receptor activity"/>
    <property type="evidence" value="ECO:0007669"/>
    <property type="project" value="InterPro"/>
</dbReference>
<evidence type="ECO:0000256" key="2">
    <source>
        <dbReference type="ARBA" id="ARBA00029447"/>
    </source>
</evidence>
<dbReference type="GO" id="GO:0007165">
    <property type="term" value="P:signal transduction"/>
    <property type="evidence" value="ECO:0007669"/>
    <property type="project" value="UniProtKB-KW"/>
</dbReference>
<name>S3UXH9_9LEPT</name>
<dbReference type="OrthoDB" id="9814363at2"/>
<evidence type="ECO:0000256" key="1">
    <source>
        <dbReference type="ARBA" id="ARBA00022500"/>
    </source>
</evidence>
<dbReference type="PANTHER" id="PTHR43531">
    <property type="entry name" value="PROTEIN ICFG"/>
    <property type="match status" value="1"/>
</dbReference>
<dbReference type="InterPro" id="IPR024478">
    <property type="entry name" value="HlyB_4HB_MCP"/>
</dbReference>
<reference evidence="6" key="1">
    <citation type="submission" date="2013-04" db="EMBL/GenBank/DDBJ databases">
        <authorList>
            <person name="Harkins D.M."/>
            <person name="Durkin A.S."/>
            <person name="Selengut J.D."/>
            <person name="Sanka R."/>
            <person name="DePew J."/>
            <person name="Purushe J."/>
            <person name="Ahmed A."/>
            <person name="van der Linden H."/>
            <person name="Goris M.G.A."/>
            <person name="Hartskeerl R.A."/>
            <person name="Vinetz J.M."/>
            <person name="Sutton G.G."/>
            <person name="Nelson W.C."/>
            <person name="Fouts D.E."/>
        </authorList>
    </citation>
    <scope>NUCLEOTIDE SEQUENCE [LARGE SCALE GENOMIC DNA]</scope>
    <source>
        <strain evidence="6">BUT 6</strain>
    </source>
</reference>
<keyword evidence="3" id="KW-0807">Transducer</keyword>
<dbReference type="InterPro" id="IPR004090">
    <property type="entry name" value="Chemotax_Me-accpt_rcpt"/>
</dbReference>
<dbReference type="PROSITE" id="PS50111">
    <property type="entry name" value="CHEMOTAXIS_TRANSDUC_2"/>
    <property type="match status" value="1"/>
</dbReference>
<keyword evidence="4" id="KW-1133">Transmembrane helix</keyword>
<dbReference type="GO" id="GO:0006935">
    <property type="term" value="P:chemotaxis"/>
    <property type="evidence" value="ECO:0007669"/>
    <property type="project" value="UniProtKB-KW"/>
</dbReference>
<dbReference type="GO" id="GO:0005886">
    <property type="term" value="C:plasma membrane"/>
    <property type="evidence" value="ECO:0007669"/>
    <property type="project" value="TreeGrafter"/>
</dbReference>
<keyword evidence="4" id="KW-0812">Transmembrane</keyword>
<evidence type="ECO:0000313" key="7">
    <source>
        <dbReference type="Proteomes" id="UP000014540"/>
    </source>
</evidence>